<evidence type="ECO:0000313" key="1">
    <source>
        <dbReference type="EMBL" id="SNS11602.1"/>
    </source>
</evidence>
<dbReference type="AlphaFoldDB" id="A0A239BVE7"/>
<accession>A0A239BVE7</accession>
<sequence>MTRADGQILVLAHDAGGAELLAALLKAEGGGLDWAALTLTGAPAEAIFRRAGLPVLALPDAGQCAAQCAARLRSAPWAAALYNPGWGEFPQGLVRRELLGRIPCAAVLDSWSDYRERFGHPEKDWERGLPDAIALCDPRALALAGELGLPRLARLRNRHLEALLERIAARGRHCSAMTEGDLLFLSQTTADPGMNADGNGRFVYAGAHEGRVLADLLSHGPELLRRFGAARLRIRLHPSETACRHLDLLGRSGLPFAVEQARQADLVDSILAARAVIGINTMALYTAWLCGRPTASLLPEAALGRVLPLPPELLFANAAELLAADLAAMRPSAPDTFADAGLNDLLNLLRAGAPGRTPE</sequence>
<dbReference type="EMBL" id="FZOC01000006">
    <property type="protein sequence ID" value="SNS11602.1"/>
    <property type="molecule type" value="Genomic_DNA"/>
</dbReference>
<keyword evidence="2" id="KW-1185">Reference proteome</keyword>
<protein>
    <recommendedName>
        <fullName evidence="3">Capsule polysaccharide biosynthesis protein</fullName>
    </recommendedName>
</protein>
<dbReference type="OrthoDB" id="5514779at2"/>
<organism evidence="1 2">
    <name type="scientific">Humidesulfovibrio mexicanus</name>
    <dbReference type="NCBI Taxonomy" id="147047"/>
    <lineage>
        <taxon>Bacteria</taxon>
        <taxon>Pseudomonadati</taxon>
        <taxon>Thermodesulfobacteriota</taxon>
        <taxon>Desulfovibrionia</taxon>
        <taxon>Desulfovibrionales</taxon>
        <taxon>Desulfovibrionaceae</taxon>
        <taxon>Humidesulfovibrio</taxon>
    </lineage>
</organism>
<evidence type="ECO:0000313" key="2">
    <source>
        <dbReference type="Proteomes" id="UP000198324"/>
    </source>
</evidence>
<gene>
    <name evidence="1" type="ORF">SAMN04488503_2810</name>
</gene>
<reference evidence="1 2" key="1">
    <citation type="submission" date="2017-06" db="EMBL/GenBank/DDBJ databases">
        <authorList>
            <person name="Kim H.J."/>
            <person name="Triplett B.A."/>
        </authorList>
    </citation>
    <scope>NUCLEOTIDE SEQUENCE [LARGE SCALE GENOMIC DNA]</scope>
    <source>
        <strain evidence="1 2">DSM 13116</strain>
    </source>
</reference>
<dbReference type="RefSeq" id="WP_089275010.1">
    <property type="nucleotide sequence ID" value="NZ_FZOC01000006.1"/>
</dbReference>
<dbReference type="Proteomes" id="UP000198324">
    <property type="component" value="Unassembled WGS sequence"/>
</dbReference>
<proteinExistence type="predicted"/>
<evidence type="ECO:0008006" key="3">
    <source>
        <dbReference type="Google" id="ProtNLM"/>
    </source>
</evidence>
<name>A0A239BVE7_9BACT</name>